<evidence type="ECO:0000256" key="1">
    <source>
        <dbReference type="SAM" id="MobiDB-lite"/>
    </source>
</evidence>
<feature type="compositionally biased region" description="Basic and acidic residues" evidence="1">
    <location>
        <begin position="742"/>
        <end position="751"/>
    </location>
</feature>
<organism evidence="3 4">
    <name type="scientific">Diabrotica balteata</name>
    <name type="common">Banded cucumber beetle</name>
    <dbReference type="NCBI Taxonomy" id="107213"/>
    <lineage>
        <taxon>Eukaryota</taxon>
        <taxon>Metazoa</taxon>
        <taxon>Ecdysozoa</taxon>
        <taxon>Arthropoda</taxon>
        <taxon>Hexapoda</taxon>
        <taxon>Insecta</taxon>
        <taxon>Pterygota</taxon>
        <taxon>Neoptera</taxon>
        <taxon>Endopterygota</taxon>
        <taxon>Coleoptera</taxon>
        <taxon>Polyphaga</taxon>
        <taxon>Cucujiformia</taxon>
        <taxon>Chrysomeloidea</taxon>
        <taxon>Chrysomelidae</taxon>
        <taxon>Galerucinae</taxon>
        <taxon>Diabroticina</taxon>
        <taxon>Diabroticites</taxon>
        <taxon>Diabrotica</taxon>
    </lineage>
</organism>
<feature type="region of interest" description="Disordered" evidence="1">
    <location>
        <begin position="267"/>
        <end position="288"/>
    </location>
</feature>
<feature type="region of interest" description="Disordered" evidence="1">
    <location>
        <begin position="1168"/>
        <end position="1203"/>
    </location>
</feature>
<accession>A0A9N9SLP7</accession>
<proteinExistence type="predicted"/>
<feature type="region of interest" description="Disordered" evidence="1">
    <location>
        <begin position="737"/>
        <end position="768"/>
    </location>
</feature>
<feature type="compositionally biased region" description="Low complexity" evidence="1">
    <location>
        <begin position="1173"/>
        <end position="1203"/>
    </location>
</feature>
<feature type="chain" id="PRO_5040436597" evidence="2">
    <location>
        <begin position="21"/>
        <end position="1203"/>
    </location>
</feature>
<feature type="region of interest" description="Disordered" evidence="1">
    <location>
        <begin position="677"/>
        <end position="723"/>
    </location>
</feature>
<dbReference type="OrthoDB" id="6782955at2759"/>
<protein>
    <submittedName>
        <fullName evidence="3">Uncharacterized protein</fullName>
    </submittedName>
</protein>
<evidence type="ECO:0000313" key="3">
    <source>
        <dbReference type="EMBL" id="CAG9827369.1"/>
    </source>
</evidence>
<keyword evidence="4" id="KW-1185">Reference proteome</keyword>
<feature type="compositionally biased region" description="Polar residues" evidence="1">
    <location>
        <begin position="689"/>
        <end position="721"/>
    </location>
</feature>
<evidence type="ECO:0000313" key="4">
    <source>
        <dbReference type="Proteomes" id="UP001153709"/>
    </source>
</evidence>
<evidence type="ECO:0000256" key="2">
    <source>
        <dbReference type="SAM" id="SignalP"/>
    </source>
</evidence>
<dbReference type="AlphaFoldDB" id="A0A9N9SLP7"/>
<keyword evidence="2" id="KW-0732">Signal</keyword>
<dbReference type="EMBL" id="OU898276">
    <property type="protein sequence ID" value="CAG9827369.1"/>
    <property type="molecule type" value="Genomic_DNA"/>
</dbReference>
<reference evidence="3" key="1">
    <citation type="submission" date="2022-01" db="EMBL/GenBank/DDBJ databases">
        <authorList>
            <person name="King R."/>
        </authorList>
    </citation>
    <scope>NUCLEOTIDE SEQUENCE</scope>
</reference>
<dbReference type="Proteomes" id="UP001153709">
    <property type="component" value="Chromosome 1"/>
</dbReference>
<name>A0A9N9SLP7_DIABA</name>
<sequence>MKQEVLFCLLLTISAGTCHGHGVKGSYSNSYSSSSASSSASSFSSSYSSGGHVDPNILNDVLKNGNAAFSSAAAHADANGASANAGAGAYSGSFATSGAQAGNAVHLSSGGQAGLSSSGSFSSSGSYSGSSQGCTTGCGSNSGAIKPADLDLNLNGKGSASNSGSIQTQVPGSIPVIVTVPQNKHSGPEESKPQGTYFINDFRVPDEYTPNEGPGAATFDLSKGGSVINLNAGSNAGHDQGTIVQSKKPYQGHFPGPKGSIHDFKPAPPGGGGPPAWAPEQNPISVQPNYVHTGATNQVNAGSNGISLDLINSFPGEPGSIYNSKPAADIKPHIPSSNIPVAIVPVPTISTQPHQKVKDKVIPGNGALAVIGKLPGPGGSIFTSVSANQGSHHQNGAGFVQVSVQPISGSTNKNPLPFTDIISQFPGKPGSIHESKPVAGSNCVGSQCIYGKQEPQKGPGYVQLPLIPVTDTFNKHSVTPDCGTGTCDEYGGRLGCHGNDCFGPGKKPSYIHSGSISGANANSNANRESGNFNIEFGKPLTPTYEGTKCTNGNCGEKQENNNINCVNGICQKIVPPGVSVQLPQPGLITVGIISDNKPVNFNPPEQGPEVYPTPGRINFDINQRAPEYAGTLCSGLQCILSPVSGNKHIPANTPTSGCSGAYCISLIPDKQEMPNCQNGKCQNRDKPVSNENPNQENRNIYSGSESNANAQSTKNQENINLDLNKPTHIDLPIEVEIPANTEDQKENKLKEPVPSILPVQDNKPGSSMDFLLPGNKPPQHYHPHINKPNGPATNNGYYSCTGSSCPLPKHPGQVTPSPTVQYPTTVAYTKQPYQPNNKPNCGNKPCDVPKSYSPQYSQPQPSCNGKDCSNLEPNNNPICIGGACVFSNQPQIPDAYKGAGGKDRLYVPYYNQELPPIVTPVIVKDQPQGGSQTNFNAGSQANAEAGSQNGFVSGNVIVEKPDGVLVPVVDVQPPSINKPGYSCSGAGCDGLKPVQAGTINSGSYTGSSGINFQGSNQGNVYPDYPERNVPGSGCSSGKCGTNSGSQGSYSSSSNGLVQGNVQGGGCSTGNCGQGLIGGQSGSYSGSGSFGGVKGGCKTGSCGFQSSGSGSYSGSFSSSSSFSGSGSGSYGGGVKGGPSAGSYSSSGSGAGFENGFPLLKELINQSIKGGHSGSGSFSGSNSYSGSSASAHSSAYSSSGSFYAK</sequence>
<gene>
    <name evidence="3" type="ORF">DIABBA_LOCUS1367</name>
</gene>
<feature type="signal peptide" evidence="2">
    <location>
        <begin position="1"/>
        <end position="20"/>
    </location>
</feature>